<evidence type="ECO:0000256" key="6">
    <source>
        <dbReference type="PROSITE-ProRule" id="PRU01373"/>
    </source>
</evidence>
<dbReference type="PROSITE" id="PS52029">
    <property type="entry name" value="LD_TPASE"/>
    <property type="match status" value="1"/>
</dbReference>
<comment type="pathway">
    <text evidence="1 6">Cell wall biogenesis; peptidoglycan biosynthesis.</text>
</comment>
<dbReference type="GO" id="GO:0009252">
    <property type="term" value="P:peptidoglycan biosynthetic process"/>
    <property type="evidence" value="ECO:0007669"/>
    <property type="project" value="UniProtKB-UniPathway"/>
</dbReference>
<dbReference type="UniPathway" id="UPA00219"/>
<dbReference type="Gene3D" id="2.40.440.10">
    <property type="entry name" value="L,D-transpeptidase catalytic domain-like"/>
    <property type="match status" value="1"/>
</dbReference>
<keyword evidence="5 6" id="KW-0961">Cell wall biogenesis/degradation</keyword>
<feature type="active site" description="Proton donor/acceptor" evidence="6">
    <location>
        <position position="247"/>
    </location>
</feature>
<feature type="active site" description="Nucleophile" evidence="6">
    <location>
        <position position="258"/>
    </location>
</feature>
<evidence type="ECO:0000313" key="9">
    <source>
        <dbReference type="Proteomes" id="UP000248783"/>
    </source>
</evidence>
<proteinExistence type="predicted"/>
<organism evidence="8 9">
    <name type="scientific">Xylanimonas oleitrophica</name>
    <dbReference type="NCBI Taxonomy" id="2607479"/>
    <lineage>
        <taxon>Bacteria</taxon>
        <taxon>Bacillati</taxon>
        <taxon>Actinomycetota</taxon>
        <taxon>Actinomycetes</taxon>
        <taxon>Micrococcales</taxon>
        <taxon>Promicromonosporaceae</taxon>
        <taxon>Xylanimonas</taxon>
    </lineage>
</organism>
<name>A0A2W5WLX7_9MICO</name>
<dbReference type="InterPro" id="IPR005490">
    <property type="entry name" value="LD_TPept_cat_dom"/>
</dbReference>
<dbReference type="InterPro" id="IPR038063">
    <property type="entry name" value="Transpep_catalytic_dom"/>
</dbReference>
<accession>A0A2W5WLX7</accession>
<evidence type="ECO:0000256" key="5">
    <source>
        <dbReference type="ARBA" id="ARBA00023316"/>
    </source>
</evidence>
<keyword evidence="4 6" id="KW-0573">Peptidoglycan synthesis</keyword>
<evidence type="ECO:0000313" key="8">
    <source>
        <dbReference type="EMBL" id="PZR52327.1"/>
    </source>
</evidence>
<dbReference type="Proteomes" id="UP000248783">
    <property type="component" value="Unassembled WGS sequence"/>
</dbReference>
<dbReference type="GO" id="GO:0008360">
    <property type="term" value="P:regulation of cell shape"/>
    <property type="evidence" value="ECO:0007669"/>
    <property type="project" value="UniProtKB-UniRule"/>
</dbReference>
<evidence type="ECO:0000256" key="3">
    <source>
        <dbReference type="ARBA" id="ARBA00022960"/>
    </source>
</evidence>
<evidence type="ECO:0000259" key="7">
    <source>
        <dbReference type="PROSITE" id="PS52029"/>
    </source>
</evidence>
<keyword evidence="2" id="KW-0808">Transferase</keyword>
<evidence type="ECO:0000256" key="2">
    <source>
        <dbReference type="ARBA" id="ARBA00022679"/>
    </source>
</evidence>
<comment type="caution">
    <text evidence="8">The sequence shown here is derived from an EMBL/GenBank/DDBJ whole genome shotgun (WGS) entry which is preliminary data.</text>
</comment>
<dbReference type="GO" id="GO:0016740">
    <property type="term" value="F:transferase activity"/>
    <property type="evidence" value="ECO:0007669"/>
    <property type="project" value="UniProtKB-KW"/>
</dbReference>
<feature type="domain" description="L,D-TPase catalytic" evidence="7">
    <location>
        <begin position="162"/>
        <end position="281"/>
    </location>
</feature>
<sequence length="282" mass="28820">MAAGFAAGPVALGSPPPAAVPAATVTVAPVVAVAKGTPPAPGAREPAVDGTRYDLAALPVVDVFAVRPELPVDDDPGGDLTGLVAHPSGAAAPVFAEPGTAPVARLPRTLQFGGTTVPVVVQHEHWLRVLLPGRQAPPSSGDPGQLTGWVRAADVEVAPAVAQVEVDLTARTVDVVRGGERERVSDGFAWGTAATPTPVGRTFVMTTRVDRSFAFTRGHPIVYLGVQSPTLDGFSGADVAVTAFHYHDVRTGPVSNGCIRLGAEALARLAELPEGTPVTVRA</sequence>
<keyword evidence="3 6" id="KW-0133">Cell shape</keyword>
<gene>
    <name evidence="8" type="ORF">DNL40_12795</name>
</gene>
<keyword evidence="9" id="KW-1185">Reference proteome</keyword>
<protein>
    <submittedName>
        <fullName evidence="8">Murein L,D-transpeptidase</fullName>
    </submittedName>
</protein>
<evidence type="ECO:0000256" key="4">
    <source>
        <dbReference type="ARBA" id="ARBA00022984"/>
    </source>
</evidence>
<dbReference type="GO" id="GO:0071555">
    <property type="term" value="P:cell wall organization"/>
    <property type="evidence" value="ECO:0007669"/>
    <property type="project" value="UniProtKB-UniRule"/>
</dbReference>
<dbReference type="EMBL" id="QKWH01000011">
    <property type="protein sequence ID" value="PZR52327.1"/>
    <property type="molecule type" value="Genomic_DNA"/>
</dbReference>
<dbReference type="AlphaFoldDB" id="A0A2W5WLX7"/>
<reference evidence="8 9" key="1">
    <citation type="submission" date="2018-06" db="EMBL/GenBank/DDBJ databases">
        <title>Whole genome sequencing of a novel hydrocarbon degrading bacterial strain, PW21 isolated from oil contaminated produced water sample.</title>
        <authorList>
            <person name="Nagkirti P."/>
            <person name="Shaikh A."/>
            <person name="Gowdaman V."/>
            <person name="Engineer A.E."/>
            <person name="Dagar S."/>
            <person name="Dhakephalkar P.K."/>
        </authorList>
    </citation>
    <scope>NUCLEOTIDE SEQUENCE [LARGE SCALE GENOMIC DNA]</scope>
    <source>
        <strain evidence="8 9">PW21</strain>
    </source>
</reference>
<dbReference type="CDD" id="cd16913">
    <property type="entry name" value="YkuD_like"/>
    <property type="match status" value="1"/>
</dbReference>
<dbReference type="SUPFAM" id="SSF141523">
    <property type="entry name" value="L,D-transpeptidase catalytic domain-like"/>
    <property type="match status" value="1"/>
</dbReference>
<evidence type="ECO:0000256" key="1">
    <source>
        <dbReference type="ARBA" id="ARBA00004752"/>
    </source>
</evidence>
<dbReference type="Pfam" id="PF03734">
    <property type="entry name" value="YkuD"/>
    <property type="match status" value="1"/>
</dbReference>